<feature type="transmembrane region" description="Helical" evidence="12">
    <location>
        <begin position="77"/>
        <end position="97"/>
    </location>
</feature>
<comment type="similarity">
    <text evidence="2">Belongs to the UppP family.</text>
</comment>
<dbReference type="HAMAP" id="MF_01006">
    <property type="entry name" value="Undec_diphosphatase"/>
    <property type="match status" value="1"/>
</dbReference>
<evidence type="ECO:0000256" key="7">
    <source>
        <dbReference type="ARBA" id="ARBA00022801"/>
    </source>
</evidence>
<dbReference type="Pfam" id="PF02673">
    <property type="entry name" value="BacA"/>
    <property type="match status" value="1"/>
</dbReference>
<reference evidence="13" key="1">
    <citation type="submission" date="2018-05" db="EMBL/GenBank/DDBJ databases">
        <authorList>
            <person name="Lanie J.A."/>
            <person name="Ng W.-L."/>
            <person name="Kazmierczak K.M."/>
            <person name="Andrzejewski T.M."/>
            <person name="Davidsen T.M."/>
            <person name="Wayne K.J."/>
            <person name="Tettelin H."/>
            <person name="Glass J.I."/>
            <person name="Rusch D."/>
            <person name="Podicherti R."/>
            <person name="Tsui H.-C.T."/>
            <person name="Winkler M.E."/>
        </authorList>
    </citation>
    <scope>NUCLEOTIDE SEQUENCE</scope>
</reference>
<protein>
    <recommendedName>
        <fullName evidence="4">Undecaprenyl-diphosphatase</fullName>
        <ecNumber evidence="3">3.6.1.27</ecNumber>
    </recommendedName>
    <alternativeName>
        <fullName evidence="10">Undecaprenyl pyrophosphate phosphatase</fullName>
    </alternativeName>
</protein>
<dbReference type="GO" id="GO:0005886">
    <property type="term" value="C:plasma membrane"/>
    <property type="evidence" value="ECO:0007669"/>
    <property type="project" value="UniProtKB-SubCell"/>
</dbReference>
<feature type="transmembrane region" description="Helical" evidence="12">
    <location>
        <begin position="46"/>
        <end position="70"/>
    </location>
</feature>
<sequence>MDWIQALILGIVQGFTEFLPISSSGHLVLGQAILGIEQPGNEFEILVHLGTLASVLLVFFNDIKSLLLSLTSKKSQLFIFFVLVGTMPAICIGLGFKEILESLFDNMDSVGGALIFTGLMLYCSSFIKRRNREHSIVTSILIGCAQAVAIIPGVSRSGMTICTALFLGLSPKEAARFSFLLSIPAISGAGILTALDVSGGFQLPLSVSIVAFLSSFGVGVVALKWLLGWLEQGKFHYFGVYCLSVGIITLVI</sequence>
<accession>A0A381ZWL0</accession>
<dbReference type="EMBL" id="UINC01022819">
    <property type="protein sequence ID" value="SVA93222.1"/>
    <property type="molecule type" value="Genomic_DNA"/>
</dbReference>
<proteinExistence type="inferred from homology"/>
<name>A0A381ZWL0_9ZZZZ</name>
<keyword evidence="6 12" id="KW-0812">Transmembrane</keyword>
<gene>
    <name evidence="13" type="ORF">METZ01_LOCUS146076</name>
</gene>
<feature type="transmembrane region" description="Helical" evidence="12">
    <location>
        <begin position="207"/>
        <end position="229"/>
    </location>
</feature>
<keyword evidence="7" id="KW-0378">Hydrolase</keyword>
<dbReference type="AlphaFoldDB" id="A0A381ZWL0"/>
<dbReference type="GO" id="GO:0050380">
    <property type="term" value="F:undecaprenyl-diphosphatase activity"/>
    <property type="evidence" value="ECO:0007669"/>
    <property type="project" value="UniProtKB-EC"/>
</dbReference>
<dbReference type="EC" id="3.6.1.27" evidence="3"/>
<dbReference type="InterPro" id="IPR003824">
    <property type="entry name" value="UppP"/>
</dbReference>
<feature type="transmembrane region" description="Helical" evidence="12">
    <location>
        <begin position="109"/>
        <end position="127"/>
    </location>
</feature>
<evidence type="ECO:0000256" key="12">
    <source>
        <dbReference type="SAM" id="Phobius"/>
    </source>
</evidence>
<keyword evidence="8 12" id="KW-1133">Transmembrane helix</keyword>
<evidence type="ECO:0000256" key="11">
    <source>
        <dbReference type="ARBA" id="ARBA00047594"/>
    </source>
</evidence>
<dbReference type="PANTHER" id="PTHR30622">
    <property type="entry name" value="UNDECAPRENYL-DIPHOSPHATASE"/>
    <property type="match status" value="1"/>
</dbReference>
<feature type="transmembrane region" description="Helical" evidence="12">
    <location>
        <begin position="174"/>
        <end position="195"/>
    </location>
</feature>
<evidence type="ECO:0000256" key="1">
    <source>
        <dbReference type="ARBA" id="ARBA00004651"/>
    </source>
</evidence>
<evidence type="ECO:0000256" key="4">
    <source>
        <dbReference type="ARBA" id="ARBA00021581"/>
    </source>
</evidence>
<evidence type="ECO:0000313" key="13">
    <source>
        <dbReference type="EMBL" id="SVA93222.1"/>
    </source>
</evidence>
<evidence type="ECO:0000256" key="2">
    <source>
        <dbReference type="ARBA" id="ARBA00010621"/>
    </source>
</evidence>
<comment type="catalytic activity">
    <reaction evidence="11">
        <text>di-trans,octa-cis-undecaprenyl diphosphate + H2O = di-trans,octa-cis-undecaprenyl phosphate + phosphate + H(+)</text>
        <dbReference type="Rhea" id="RHEA:28094"/>
        <dbReference type="ChEBI" id="CHEBI:15377"/>
        <dbReference type="ChEBI" id="CHEBI:15378"/>
        <dbReference type="ChEBI" id="CHEBI:43474"/>
        <dbReference type="ChEBI" id="CHEBI:58405"/>
        <dbReference type="ChEBI" id="CHEBI:60392"/>
        <dbReference type="EC" id="3.6.1.27"/>
    </reaction>
</comment>
<comment type="subcellular location">
    <subcellularLocation>
        <location evidence="1">Cell membrane</location>
        <topology evidence="1">Multi-pass membrane protein</topology>
    </subcellularLocation>
</comment>
<keyword evidence="5" id="KW-1003">Cell membrane</keyword>
<keyword evidence="9 12" id="KW-0472">Membrane</keyword>
<evidence type="ECO:0000256" key="8">
    <source>
        <dbReference type="ARBA" id="ARBA00022989"/>
    </source>
</evidence>
<evidence type="ECO:0000256" key="5">
    <source>
        <dbReference type="ARBA" id="ARBA00022475"/>
    </source>
</evidence>
<evidence type="ECO:0000256" key="6">
    <source>
        <dbReference type="ARBA" id="ARBA00022692"/>
    </source>
</evidence>
<organism evidence="13">
    <name type="scientific">marine metagenome</name>
    <dbReference type="NCBI Taxonomy" id="408172"/>
    <lineage>
        <taxon>unclassified sequences</taxon>
        <taxon>metagenomes</taxon>
        <taxon>ecological metagenomes</taxon>
    </lineage>
</organism>
<evidence type="ECO:0000256" key="3">
    <source>
        <dbReference type="ARBA" id="ARBA00012374"/>
    </source>
</evidence>
<evidence type="ECO:0000256" key="9">
    <source>
        <dbReference type="ARBA" id="ARBA00023136"/>
    </source>
</evidence>
<evidence type="ECO:0000256" key="10">
    <source>
        <dbReference type="ARBA" id="ARBA00032707"/>
    </source>
</evidence>
<dbReference type="PANTHER" id="PTHR30622:SF2">
    <property type="entry name" value="UNDECAPRENYL-DIPHOSPHATASE"/>
    <property type="match status" value="1"/>
</dbReference>